<evidence type="ECO:0000256" key="2">
    <source>
        <dbReference type="ARBA" id="ARBA00022723"/>
    </source>
</evidence>
<feature type="binding site" evidence="7">
    <location>
        <position position="103"/>
    </location>
    <ligand>
        <name>Zn(2+)</name>
        <dbReference type="ChEBI" id="CHEBI:29105"/>
    </ligand>
</feature>
<dbReference type="EMBL" id="SHKI01000007">
    <property type="protein sequence ID" value="RZT61056.1"/>
    <property type="molecule type" value="Genomic_DNA"/>
</dbReference>
<organism evidence="11 12">
    <name type="scientific">Leucobacter luti</name>
    <dbReference type="NCBI Taxonomy" id="340320"/>
    <lineage>
        <taxon>Bacteria</taxon>
        <taxon>Bacillati</taxon>
        <taxon>Actinomycetota</taxon>
        <taxon>Actinomycetes</taxon>
        <taxon>Micrococcales</taxon>
        <taxon>Microbacteriaceae</taxon>
        <taxon>Leucobacter</taxon>
    </lineage>
</organism>
<keyword evidence="3 7" id="KW-0547">Nucleotide-binding</keyword>
<feature type="region of interest" description="Disordered" evidence="9">
    <location>
        <begin position="113"/>
        <end position="135"/>
    </location>
</feature>
<evidence type="ECO:0000256" key="6">
    <source>
        <dbReference type="ARBA" id="ARBA00023146"/>
    </source>
</evidence>
<protein>
    <recommendedName>
        <fullName evidence="7">Glutamyl-Q tRNA(Asp) synthetase</fullName>
        <shortName evidence="7">Glu-Q-RSs</shortName>
        <ecNumber evidence="7">6.1.1.-</ecNumber>
    </recommendedName>
</protein>
<dbReference type="Pfam" id="PF00749">
    <property type="entry name" value="tRNA-synt_1c"/>
    <property type="match status" value="1"/>
</dbReference>
<proteinExistence type="inferred from homology"/>
<feature type="binding site" evidence="7">
    <location>
        <position position="205"/>
    </location>
    <ligand>
        <name>L-glutamate</name>
        <dbReference type="ChEBI" id="CHEBI:29985"/>
    </ligand>
</feature>
<keyword evidence="12" id="KW-1185">Reference proteome</keyword>
<dbReference type="GO" id="GO:0008270">
    <property type="term" value="F:zinc ion binding"/>
    <property type="evidence" value="ECO:0007669"/>
    <property type="project" value="UniProtKB-UniRule"/>
</dbReference>
<evidence type="ECO:0000256" key="4">
    <source>
        <dbReference type="ARBA" id="ARBA00022833"/>
    </source>
</evidence>
<sequence length="319" mass="34229">MPQHEAGAGRYAPSPSGDLHLGNLRTALLAWLFARSSGRRFLMRIEDLDRARDAGSGEHQLTDLTLLGIDWDGDAVLQSDRAADHEAAIARLADAGLVYECTCTRRDILAAPSAPHAPPGAYPGTCRDRSDAEREEARRAIAPRLPALRLRVPEGSGEREFTDLVLGRARGEIDDFVLRRGDGTVAYNLAVVVDDAAMRVDQVVRGDDLASSTPRQILLQRLLGLPSPPAVEYAHVPLVLGPGGARLAKRDGAVTLSDLAADGIDAEAARAILARSLGLAAPGELVTLTQMLDRFDPALLPREPWTWPPASVGAYPRRA</sequence>
<comment type="cofactor">
    <cofactor evidence="7">
        <name>Zn(2+)</name>
        <dbReference type="ChEBI" id="CHEBI:29105"/>
    </cofactor>
    <text evidence="7">Binds 1 zinc ion per subunit.</text>
</comment>
<dbReference type="GO" id="GO:0006400">
    <property type="term" value="P:tRNA modification"/>
    <property type="evidence" value="ECO:0007669"/>
    <property type="project" value="InterPro"/>
</dbReference>
<dbReference type="PANTHER" id="PTHR43311">
    <property type="entry name" value="GLUTAMATE--TRNA LIGASE"/>
    <property type="match status" value="1"/>
</dbReference>
<name>A0A4Q7TKB1_9MICO</name>
<feature type="compositionally biased region" description="Basic and acidic residues" evidence="9">
    <location>
        <begin position="126"/>
        <end position="135"/>
    </location>
</feature>
<dbReference type="InterPro" id="IPR049940">
    <property type="entry name" value="GluQ/Sye"/>
</dbReference>
<dbReference type="PANTHER" id="PTHR43311:SF1">
    <property type="entry name" value="GLUTAMYL-Q TRNA(ASP) SYNTHETASE"/>
    <property type="match status" value="1"/>
</dbReference>
<keyword evidence="8" id="KW-0648">Protein biosynthesis</keyword>
<comment type="caution">
    <text evidence="11">The sequence shown here is derived from an EMBL/GenBank/DDBJ whole genome shotgun (WGS) entry which is preliminary data.</text>
</comment>
<keyword evidence="5 7" id="KW-0067">ATP-binding</keyword>
<feature type="domain" description="Glutamyl/glutaminyl-tRNA synthetase class Ib catalytic" evidence="10">
    <location>
        <begin position="10"/>
        <end position="297"/>
    </location>
</feature>
<dbReference type="SUPFAM" id="SSF52374">
    <property type="entry name" value="Nucleotidylyl transferase"/>
    <property type="match status" value="1"/>
</dbReference>
<accession>A0A4Q7TKB1</accession>
<dbReference type="AlphaFoldDB" id="A0A4Q7TKB1"/>
<dbReference type="PRINTS" id="PR00987">
    <property type="entry name" value="TRNASYNTHGLU"/>
</dbReference>
<feature type="binding site" evidence="7">
    <location>
        <position position="46"/>
    </location>
    <ligand>
        <name>L-glutamate</name>
        <dbReference type="ChEBI" id="CHEBI:29985"/>
    </ligand>
</feature>
<feature type="short sequence motif" description="'KMSKS' region" evidence="7">
    <location>
        <begin position="246"/>
        <end position="250"/>
    </location>
</feature>
<dbReference type="OrthoDB" id="9807503at2"/>
<keyword evidence="6 7" id="KW-0030">Aminoacyl-tRNA synthetase</keyword>
<evidence type="ECO:0000256" key="1">
    <source>
        <dbReference type="ARBA" id="ARBA00022598"/>
    </source>
</evidence>
<feature type="short sequence motif" description="'HIGH' region" evidence="7">
    <location>
        <begin position="13"/>
        <end position="23"/>
    </location>
</feature>
<feature type="binding site" evidence="7">
    <location>
        <position position="101"/>
    </location>
    <ligand>
        <name>Zn(2+)</name>
        <dbReference type="ChEBI" id="CHEBI:29105"/>
    </ligand>
</feature>
<dbReference type="InterPro" id="IPR020058">
    <property type="entry name" value="Glu/Gln-tRNA-synth_Ib_cat-dom"/>
</dbReference>
<evidence type="ECO:0000313" key="12">
    <source>
        <dbReference type="Proteomes" id="UP000291832"/>
    </source>
</evidence>
<dbReference type="InterPro" id="IPR022380">
    <property type="entry name" value="Glu-Q_tRNA(Asp)_Synthase"/>
</dbReference>
<dbReference type="Gene3D" id="3.40.50.620">
    <property type="entry name" value="HUPs"/>
    <property type="match status" value="1"/>
</dbReference>
<evidence type="ECO:0000313" key="11">
    <source>
        <dbReference type="EMBL" id="RZT61056.1"/>
    </source>
</evidence>
<keyword evidence="1 7" id="KW-0436">Ligase</keyword>
<dbReference type="NCBIfam" id="TIGR03838">
    <property type="entry name" value="queuosine_YadB"/>
    <property type="match status" value="1"/>
</dbReference>
<dbReference type="HAMAP" id="MF_01428">
    <property type="entry name" value="Glu_Q_tRNA_synth"/>
    <property type="match status" value="1"/>
</dbReference>
<feature type="binding site" evidence="7">
    <location>
        <position position="187"/>
    </location>
    <ligand>
        <name>L-glutamate</name>
        <dbReference type="ChEBI" id="CHEBI:29985"/>
    </ligand>
</feature>
<dbReference type="InterPro" id="IPR000924">
    <property type="entry name" value="Glu/Gln-tRNA-synth"/>
</dbReference>
<feature type="binding site" evidence="7">
    <location>
        <position position="122"/>
    </location>
    <ligand>
        <name>Zn(2+)</name>
        <dbReference type="ChEBI" id="CHEBI:29105"/>
    </ligand>
</feature>
<feature type="binding site" evidence="7">
    <location>
        <begin position="10"/>
        <end position="14"/>
    </location>
    <ligand>
        <name>L-glutamate</name>
        <dbReference type="ChEBI" id="CHEBI:29985"/>
    </ligand>
</feature>
<evidence type="ECO:0000256" key="7">
    <source>
        <dbReference type="HAMAP-Rule" id="MF_01428"/>
    </source>
</evidence>
<feature type="binding site" evidence="7">
    <location>
        <position position="126"/>
    </location>
    <ligand>
        <name>Zn(2+)</name>
        <dbReference type="ChEBI" id="CHEBI:29105"/>
    </ligand>
</feature>
<keyword evidence="2 7" id="KW-0479">Metal-binding</keyword>
<evidence type="ECO:0000256" key="9">
    <source>
        <dbReference type="SAM" id="MobiDB-lite"/>
    </source>
</evidence>
<dbReference type="Proteomes" id="UP000291832">
    <property type="component" value="Unassembled WGS sequence"/>
</dbReference>
<dbReference type="GO" id="GO:0006424">
    <property type="term" value="P:glutamyl-tRNA aminoacylation"/>
    <property type="evidence" value="ECO:0007669"/>
    <property type="project" value="InterPro"/>
</dbReference>
<dbReference type="EC" id="6.1.1.-" evidence="7"/>
<evidence type="ECO:0000259" key="10">
    <source>
        <dbReference type="Pfam" id="PF00749"/>
    </source>
</evidence>
<evidence type="ECO:0000256" key="8">
    <source>
        <dbReference type="RuleBase" id="RU363037"/>
    </source>
</evidence>
<comment type="function">
    <text evidence="7">Catalyzes the tRNA-independent activation of glutamate in presence of ATP and the subsequent transfer of glutamate onto a tRNA(Asp). Glutamate is transferred on the 2-amino-5-(4,5-dihydroxy-2-cyclopenten-1-yl) moiety of the queuosine in the wobble position of the QUC anticodon.</text>
</comment>
<dbReference type="GO" id="GO:0004818">
    <property type="term" value="F:glutamate-tRNA ligase activity"/>
    <property type="evidence" value="ECO:0007669"/>
    <property type="project" value="TreeGrafter"/>
</dbReference>
<dbReference type="RefSeq" id="WP_130455152.1">
    <property type="nucleotide sequence ID" value="NZ_QYAG01000003.1"/>
</dbReference>
<dbReference type="GO" id="GO:0005524">
    <property type="term" value="F:ATP binding"/>
    <property type="evidence" value="ECO:0007669"/>
    <property type="project" value="UniProtKB-KW"/>
</dbReference>
<dbReference type="PROSITE" id="PS00178">
    <property type="entry name" value="AA_TRNA_LIGASE_I"/>
    <property type="match status" value="1"/>
</dbReference>
<feature type="binding site" evidence="7">
    <location>
        <position position="249"/>
    </location>
    <ligand>
        <name>ATP</name>
        <dbReference type="ChEBI" id="CHEBI:30616"/>
    </ligand>
</feature>
<evidence type="ECO:0000256" key="5">
    <source>
        <dbReference type="ARBA" id="ARBA00022840"/>
    </source>
</evidence>
<keyword evidence="4 7" id="KW-0862">Zinc</keyword>
<dbReference type="InterPro" id="IPR001412">
    <property type="entry name" value="aa-tRNA-synth_I_CS"/>
</dbReference>
<comment type="similarity">
    <text evidence="7">Belongs to the class-I aminoacyl-tRNA synthetase family. GluQ subfamily.</text>
</comment>
<dbReference type="InterPro" id="IPR014729">
    <property type="entry name" value="Rossmann-like_a/b/a_fold"/>
</dbReference>
<dbReference type="NCBIfam" id="NF004315">
    <property type="entry name" value="PRK05710.1-4"/>
    <property type="match status" value="1"/>
</dbReference>
<reference evidence="11 12" key="1">
    <citation type="journal article" date="2015" name="Stand. Genomic Sci.">
        <title>Genomic Encyclopedia of Bacterial and Archaeal Type Strains, Phase III: the genomes of soil and plant-associated and newly described type strains.</title>
        <authorList>
            <person name="Whitman W.B."/>
            <person name="Woyke T."/>
            <person name="Klenk H.P."/>
            <person name="Zhou Y."/>
            <person name="Lilburn T.G."/>
            <person name="Beck B.J."/>
            <person name="De Vos P."/>
            <person name="Vandamme P."/>
            <person name="Eisen J.A."/>
            <person name="Garrity G."/>
            <person name="Hugenholtz P."/>
            <person name="Kyrpides N.C."/>
        </authorList>
    </citation>
    <scope>NUCLEOTIDE SEQUENCE [LARGE SCALE GENOMIC DNA]</scope>
    <source>
        <strain evidence="11 12">RF6</strain>
    </source>
</reference>
<gene>
    <name evidence="7" type="primary">gluQ</name>
    <name evidence="11" type="ORF">EV139_2803</name>
</gene>
<evidence type="ECO:0000256" key="3">
    <source>
        <dbReference type="ARBA" id="ARBA00022741"/>
    </source>
</evidence>
<dbReference type="GO" id="GO:0005829">
    <property type="term" value="C:cytosol"/>
    <property type="evidence" value="ECO:0007669"/>
    <property type="project" value="TreeGrafter"/>
</dbReference>